<reference evidence="1 2" key="1">
    <citation type="submission" date="2020-10" db="EMBL/GenBank/DDBJ databases">
        <title>Streptomyces ferrugineus complate genome analysis.</title>
        <authorList>
            <person name="Anwar N."/>
        </authorList>
    </citation>
    <scope>NUCLEOTIDE SEQUENCE [LARGE SCALE GENOMIC DNA]</scope>
    <source>
        <strain evidence="1 2">CCTCC AA2014009</strain>
    </source>
</reference>
<dbReference type="KEGG" id="sfeu:IM697_33650"/>
<dbReference type="AlphaFoldDB" id="A0A7M2SYD9"/>
<gene>
    <name evidence="1" type="ORF">IM697_33650</name>
</gene>
<name>A0A7M2SYD9_9ACTN</name>
<protein>
    <submittedName>
        <fullName evidence="1">Uncharacterized protein</fullName>
    </submittedName>
</protein>
<proteinExistence type="predicted"/>
<accession>A0A7M2SYD9</accession>
<evidence type="ECO:0000313" key="2">
    <source>
        <dbReference type="Proteomes" id="UP000594205"/>
    </source>
</evidence>
<dbReference type="EMBL" id="CP063373">
    <property type="protein sequence ID" value="QOV41430.1"/>
    <property type="molecule type" value="Genomic_DNA"/>
</dbReference>
<evidence type="ECO:0000313" key="1">
    <source>
        <dbReference type="EMBL" id="QOV41430.1"/>
    </source>
</evidence>
<organism evidence="1 2">
    <name type="scientific">Streptomyces ferrugineus</name>
    <dbReference type="NCBI Taxonomy" id="1413221"/>
    <lineage>
        <taxon>Bacteria</taxon>
        <taxon>Bacillati</taxon>
        <taxon>Actinomycetota</taxon>
        <taxon>Actinomycetes</taxon>
        <taxon>Kitasatosporales</taxon>
        <taxon>Streptomycetaceae</taxon>
        <taxon>Streptomyces</taxon>
    </lineage>
</organism>
<dbReference type="Proteomes" id="UP000594205">
    <property type="component" value="Chromosome"/>
</dbReference>
<sequence length="94" mass="10752">MTVLTGPTHGPVDLPLHLAWSGLRTFDLDDDKLLLGMYRIVLTTGLRDDYIQFLDGNLLTSHWPRLRKMVGRDVRKAWEGTFPQLRLYTGWAAA</sequence>
<keyword evidence="2" id="KW-1185">Reference proteome</keyword>